<evidence type="ECO:0000313" key="4">
    <source>
        <dbReference type="Proteomes" id="UP000018721"/>
    </source>
</evidence>
<name>V9EQJ6_PHYNI</name>
<evidence type="ECO:0000313" key="3">
    <source>
        <dbReference type="EMBL" id="ETI41504.1"/>
    </source>
</evidence>
<dbReference type="AlphaFoldDB" id="V9EQJ6"/>
<comment type="caution">
    <text evidence="3">The sequence shown here is derived from an EMBL/GenBank/DDBJ whole genome shotgun (WGS) entry which is preliminary data.</text>
</comment>
<evidence type="ECO:0000256" key="2">
    <source>
        <dbReference type="SAM" id="MobiDB-lite"/>
    </source>
</evidence>
<protein>
    <submittedName>
        <fullName evidence="3">Uncharacterized protein</fullName>
    </submittedName>
</protein>
<keyword evidence="1" id="KW-0175">Coiled coil</keyword>
<accession>V9EQJ6</accession>
<feature type="region of interest" description="Disordered" evidence="2">
    <location>
        <begin position="244"/>
        <end position="277"/>
    </location>
</feature>
<reference evidence="3 4" key="1">
    <citation type="submission" date="2013-11" db="EMBL/GenBank/DDBJ databases">
        <title>The Genome Sequence of Phytophthora parasitica P1569.</title>
        <authorList>
            <consortium name="The Broad Institute Genomics Platform"/>
            <person name="Russ C."/>
            <person name="Tyler B."/>
            <person name="Panabieres F."/>
            <person name="Shan W."/>
            <person name="Tripathy S."/>
            <person name="Grunwald N."/>
            <person name="Machado M."/>
            <person name="Johnson C.S."/>
            <person name="Arredondo F."/>
            <person name="Hong C."/>
            <person name="Coffey M."/>
            <person name="Young S.K."/>
            <person name="Zeng Q."/>
            <person name="Gargeya S."/>
            <person name="Fitzgerald M."/>
            <person name="Abouelleil A."/>
            <person name="Alvarado L."/>
            <person name="Chapman S.B."/>
            <person name="Gainer-Dewar J."/>
            <person name="Goldberg J."/>
            <person name="Griggs A."/>
            <person name="Gujja S."/>
            <person name="Hansen M."/>
            <person name="Howarth C."/>
            <person name="Imamovic A."/>
            <person name="Ireland A."/>
            <person name="Larimer J."/>
            <person name="McCowan C."/>
            <person name="Murphy C."/>
            <person name="Pearson M."/>
            <person name="Poon T.W."/>
            <person name="Priest M."/>
            <person name="Roberts A."/>
            <person name="Saif S."/>
            <person name="Shea T."/>
            <person name="Sykes S."/>
            <person name="Wortman J."/>
            <person name="Nusbaum C."/>
            <person name="Birren B."/>
        </authorList>
    </citation>
    <scope>NUCLEOTIDE SEQUENCE [LARGE SCALE GENOMIC DNA]</scope>
    <source>
        <strain evidence="3 4">P1569</strain>
    </source>
</reference>
<proteinExistence type="predicted"/>
<evidence type="ECO:0000256" key="1">
    <source>
        <dbReference type="SAM" id="Coils"/>
    </source>
</evidence>
<feature type="coiled-coil region" evidence="1">
    <location>
        <begin position="163"/>
        <end position="218"/>
    </location>
</feature>
<keyword evidence="4" id="KW-1185">Reference proteome</keyword>
<dbReference type="OrthoDB" id="146688at2759"/>
<dbReference type="HOGENOM" id="CLU_802859_0_0_1"/>
<sequence>MSTPVVRPRRHVFSLQLFRRSHIFSSLLYPVYRARRLSHSAIDQTEALCELRQDHEVLRREFLSTRRRVEDLDRQLADAAEAASPCCSSASLALELRELATSHNSAQAEVARLEAVVERKTRRFRALREGYERLLNVAYNTIAAHSAELIRLQGRFSTLDQDVRRASQRVRAAITQRDQARAERSATQDRVSAARDTIARLEKRINQVEKSQKSRQLETTLAILRQERDSMFVQQSISTCVLDLGTAEGGNDSPRSSSRNRERFGQPSGPLSNAELADLPHTRVSRAEWIPGYRDRRVFQGHDVVPWSAQDIRQTSIVEMDVDLLFHRFAKFSANPRLRLESGEMI</sequence>
<gene>
    <name evidence="3" type="ORF">F443_13262</name>
</gene>
<dbReference type="EMBL" id="ANIZ01002293">
    <property type="protein sequence ID" value="ETI41504.1"/>
    <property type="molecule type" value="Genomic_DNA"/>
</dbReference>
<organism evidence="3 4">
    <name type="scientific">Phytophthora nicotianae P1569</name>
    <dbReference type="NCBI Taxonomy" id="1317065"/>
    <lineage>
        <taxon>Eukaryota</taxon>
        <taxon>Sar</taxon>
        <taxon>Stramenopiles</taxon>
        <taxon>Oomycota</taxon>
        <taxon>Peronosporomycetes</taxon>
        <taxon>Peronosporales</taxon>
        <taxon>Peronosporaceae</taxon>
        <taxon>Phytophthora</taxon>
    </lineage>
</organism>
<feature type="coiled-coil region" evidence="1">
    <location>
        <begin position="96"/>
        <end position="123"/>
    </location>
</feature>
<dbReference type="Proteomes" id="UP000018721">
    <property type="component" value="Unassembled WGS sequence"/>
</dbReference>